<evidence type="ECO:0000256" key="6">
    <source>
        <dbReference type="SAM" id="MobiDB-lite"/>
    </source>
</evidence>
<evidence type="ECO:0000259" key="7">
    <source>
        <dbReference type="PROSITE" id="PS50977"/>
    </source>
</evidence>
<evidence type="ECO:0000313" key="8">
    <source>
        <dbReference type="EMBL" id="MBC3536092.1"/>
    </source>
</evidence>
<dbReference type="PANTHER" id="PTHR30055:SF175">
    <property type="entry name" value="HTH-TYPE TRANSCRIPTIONAL REPRESSOR KSTR2"/>
    <property type="match status" value="1"/>
</dbReference>
<gene>
    <name evidence="8" type="ORF">H8J70_02315</name>
</gene>
<evidence type="ECO:0000256" key="3">
    <source>
        <dbReference type="ARBA" id="ARBA00023125"/>
    </source>
</evidence>
<name>A0ABR6VHA1_9FIRM</name>
<dbReference type="Gene3D" id="1.10.357.10">
    <property type="entry name" value="Tetracycline Repressor, domain 2"/>
    <property type="match status" value="1"/>
</dbReference>
<dbReference type="InterPro" id="IPR050109">
    <property type="entry name" value="HTH-type_TetR-like_transc_reg"/>
</dbReference>
<dbReference type="Pfam" id="PF00440">
    <property type="entry name" value="TetR_N"/>
    <property type="match status" value="1"/>
</dbReference>
<comment type="caution">
    <text evidence="8">The sequence shown here is derived from an EMBL/GenBank/DDBJ whole genome shotgun (WGS) entry which is preliminary data.</text>
</comment>
<feature type="compositionally biased region" description="Basic and acidic residues" evidence="6">
    <location>
        <begin position="1"/>
        <end position="12"/>
    </location>
</feature>
<dbReference type="RefSeq" id="WP_186502225.1">
    <property type="nucleotide sequence ID" value="NZ_JACOGK010000004.1"/>
</dbReference>
<evidence type="ECO:0000256" key="5">
    <source>
        <dbReference type="PROSITE-ProRule" id="PRU00335"/>
    </source>
</evidence>
<dbReference type="SUPFAM" id="SSF48498">
    <property type="entry name" value="Tetracyclin repressor-like, C-terminal domain"/>
    <property type="match status" value="1"/>
</dbReference>
<protein>
    <submittedName>
        <fullName evidence="8">TetR/AcrR family transcriptional regulator</fullName>
    </submittedName>
</protein>
<dbReference type="PANTHER" id="PTHR30055">
    <property type="entry name" value="HTH-TYPE TRANSCRIPTIONAL REGULATOR RUTR"/>
    <property type="match status" value="1"/>
</dbReference>
<keyword evidence="2" id="KW-0805">Transcription regulation</keyword>
<evidence type="ECO:0000256" key="2">
    <source>
        <dbReference type="ARBA" id="ARBA00023015"/>
    </source>
</evidence>
<sequence length="224" mass="26537">MSNELVDEKRQTVSEQQETRCTMRKRSRQDIRQDILNATLDEIEVQGPDFHMDDLARKMCISKRTLYEYFSSKQEIIKEALISMMDAIYDRHLELLQDPSLSAEEKLVGFFKIRTRTTGVFSMRRANQIFTKMPEICAGLDEYSQRDWSLLERLFQEAQTSEEFREFDQQLLMHILRSASDGVLDYVEQTKDDFSYPEYMEKCIRIILYGIKKDRGLVLHDTET</sequence>
<dbReference type="Proteomes" id="UP000606870">
    <property type="component" value="Unassembled WGS sequence"/>
</dbReference>
<keyword evidence="4" id="KW-0804">Transcription</keyword>
<feature type="domain" description="HTH tetR-type" evidence="7">
    <location>
        <begin position="29"/>
        <end position="88"/>
    </location>
</feature>
<feature type="region of interest" description="Disordered" evidence="6">
    <location>
        <begin position="1"/>
        <end position="26"/>
    </location>
</feature>
<reference evidence="8 9" key="1">
    <citation type="submission" date="2020-08" db="EMBL/GenBank/DDBJ databases">
        <authorList>
            <person name="Liu C."/>
            <person name="Sun Q."/>
        </authorList>
    </citation>
    <scope>NUCLEOTIDE SEQUENCE [LARGE SCALE GENOMIC DNA]</scope>
    <source>
        <strain evidence="8 9">NSJ-59</strain>
    </source>
</reference>
<evidence type="ECO:0000256" key="4">
    <source>
        <dbReference type="ARBA" id="ARBA00023163"/>
    </source>
</evidence>
<dbReference type="InterPro" id="IPR036271">
    <property type="entry name" value="Tet_transcr_reg_TetR-rel_C_sf"/>
</dbReference>
<organism evidence="8 9">
    <name type="scientific">Megasphaera hominis</name>
    <dbReference type="NCBI Taxonomy" id="159836"/>
    <lineage>
        <taxon>Bacteria</taxon>
        <taxon>Bacillati</taxon>
        <taxon>Bacillota</taxon>
        <taxon>Negativicutes</taxon>
        <taxon>Veillonellales</taxon>
        <taxon>Veillonellaceae</taxon>
        <taxon>Megasphaera</taxon>
    </lineage>
</organism>
<dbReference type="InterPro" id="IPR009057">
    <property type="entry name" value="Homeodomain-like_sf"/>
</dbReference>
<dbReference type="SUPFAM" id="SSF46689">
    <property type="entry name" value="Homeodomain-like"/>
    <property type="match status" value="1"/>
</dbReference>
<dbReference type="EMBL" id="JACOGK010000004">
    <property type="protein sequence ID" value="MBC3536092.1"/>
    <property type="molecule type" value="Genomic_DNA"/>
</dbReference>
<dbReference type="InterPro" id="IPR001647">
    <property type="entry name" value="HTH_TetR"/>
</dbReference>
<evidence type="ECO:0000313" key="9">
    <source>
        <dbReference type="Proteomes" id="UP000606870"/>
    </source>
</evidence>
<evidence type="ECO:0000256" key="1">
    <source>
        <dbReference type="ARBA" id="ARBA00022491"/>
    </source>
</evidence>
<proteinExistence type="predicted"/>
<keyword evidence="1" id="KW-0678">Repressor</keyword>
<accession>A0ABR6VHA1</accession>
<feature type="DNA-binding region" description="H-T-H motif" evidence="5">
    <location>
        <begin position="51"/>
        <end position="70"/>
    </location>
</feature>
<keyword evidence="3 5" id="KW-0238">DNA-binding</keyword>
<keyword evidence="9" id="KW-1185">Reference proteome</keyword>
<dbReference type="PROSITE" id="PS50977">
    <property type="entry name" value="HTH_TETR_2"/>
    <property type="match status" value="1"/>
</dbReference>